<sequence>METGNQLMLIWAEQGRLLNLNMLKLDHLIWSHSPNVDHLLLEEEVAQHDEECMYRVVERSKRLKQQVTTLSEEKSSRGPVQKIQNIIYDVGMVEFLQKKRKSLLGQLRGYFSENFLPYGFNNFIINLPVAAGTGSGKEEDTELDSELLLGHPQAMSLMRLLGGQTISKALQQVSQGVLAGAVTLGARRKVSGVESVEGSGAGDAGRERSATGDLVRAQCNHEVKWYSPEEEKILVPGTSITPSCAASRKASGFDVMCSLNQSFARTYLVSVVRVFLVHRGILVARRWPLLTSSLLINGHADSNVASFTPDEEVEAQIPVGPNSEINPTACTHKQTTIDSSNSIVELGEHEVFLNYSDIVDLFFSVGNIQPETISGTAPLKSNAPDLPAPCGKIVNRCAGLWKRPRLVGVSDRPALMRLLRLITEPEWSREHNVLQLLWRACYMVLLALSKRRVVPHPTKCHMVTVGMPLYTHKQLSAISRNM</sequence>
<protein>
    <submittedName>
        <fullName evidence="1">Uncharacterized protein</fullName>
    </submittedName>
</protein>
<reference evidence="1" key="1">
    <citation type="submission" date="2020-11" db="EMBL/GenBank/DDBJ databases">
        <authorList>
            <person name="Tran Van P."/>
        </authorList>
    </citation>
    <scope>NUCLEOTIDE SEQUENCE</scope>
</reference>
<accession>A0A7R9CJT9</accession>
<dbReference type="AlphaFoldDB" id="A0A7R9CJT9"/>
<organism evidence="1">
    <name type="scientific">Timema cristinae</name>
    <name type="common">Walking stick</name>
    <dbReference type="NCBI Taxonomy" id="61476"/>
    <lineage>
        <taxon>Eukaryota</taxon>
        <taxon>Metazoa</taxon>
        <taxon>Ecdysozoa</taxon>
        <taxon>Arthropoda</taxon>
        <taxon>Hexapoda</taxon>
        <taxon>Insecta</taxon>
        <taxon>Pterygota</taxon>
        <taxon>Neoptera</taxon>
        <taxon>Polyneoptera</taxon>
        <taxon>Phasmatodea</taxon>
        <taxon>Timematodea</taxon>
        <taxon>Timematoidea</taxon>
        <taxon>Timematidae</taxon>
        <taxon>Timema</taxon>
    </lineage>
</organism>
<dbReference type="EMBL" id="OC317346">
    <property type="protein sequence ID" value="CAD7396303.1"/>
    <property type="molecule type" value="Genomic_DNA"/>
</dbReference>
<evidence type="ECO:0000313" key="1">
    <source>
        <dbReference type="EMBL" id="CAD7396303.1"/>
    </source>
</evidence>
<name>A0A7R9CJT9_TIMCR</name>
<gene>
    <name evidence="1" type="ORF">TCEB3V08_LOCUS3538</name>
</gene>
<proteinExistence type="predicted"/>